<organism evidence="1 2">
    <name type="scientific">Athelia psychrophila</name>
    <dbReference type="NCBI Taxonomy" id="1759441"/>
    <lineage>
        <taxon>Eukaryota</taxon>
        <taxon>Fungi</taxon>
        <taxon>Dikarya</taxon>
        <taxon>Basidiomycota</taxon>
        <taxon>Agaricomycotina</taxon>
        <taxon>Agaricomycetes</taxon>
        <taxon>Agaricomycetidae</taxon>
        <taxon>Atheliales</taxon>
        <taxon>Atheliaceae</taxon>
        <taxon>Athelia</taxon>
    </lineage>
</organism>
<dbReference type="InterPro" id="IPR032675">
    <property type="entry name" value="LRR_dom_sf"/>
</dbReference>
<accession>A0A166MFZ0</accession>
<proteinExistence type="predicted"/>
<dbReference type="Gene3D" id="3.80.10.10">
    <property type="entry name" value="Ribonuclease Inhibitor"/>
    <property type="match status" value="1"/>
</dbReference>
<keyword evidence="2" id="KW-1185">Reference proteome</keyword>
<evidence type="ECO:0000313" key="1">
    <source>
        <dbReference type="EMBL" id="KZP23969.1"/>
    </source>
</evidence>
<reference evidence="1 2" key="1">
    <citation type="journal article" date="2016" name="Mol. Biol. Evol.">
        <title>Comparative Genomics of Early-Diverging Mushroom-Forming Fungi Provides Insights into the Origins of Lignocellulose Decay Capabilities.</title>
        <authorList>
            <person name="Nagy L.G."/>
            <person name="Riley R."/>
            <person name="Tritt A."/>
            <person name="Adam C."/>
            <person name="Daum C."/>
            <person name="Floudas D."/>
            <person name="Sun H."/>
            <person name="Yadav J.S."/>
            <person name="Pangilinan J."/>
            <person name="Larsson K.H."/>
            <person name="Matsuura K."/>
            <person name="Barry K."/>
            <person name="Labutti K."/>
            <person name="Kuo R."/>
            <person name="Ohm R.A."/>
            <person name="Bhattacharya S.S."/>
            <person name="Shirouzu T."/>
            <person name="Yoshinaga Y."/>
            <person name="Martin F.M."/>
            <person name="Grigoriev I.V."/>
            <person name="Hibbett D.S."/>
        </authorList>
    </citation>
    <scope>NUCLEOTIDE SEQUENCE [LARGE SCALE GENOMIC DNA]</scope>
    <source>
        <strain evidence="1 2">CBS 109695</strain>
    </source>
</reference>
<name>A0A166MFZ0_9AGAM</name>
<gene>
    <name evidence="1" type="ORF">FIBSPDRAFT_889198</name>
</gene>
<dbReference type="AlphaFoldDB" id="A0A166MFZ0"/>
<sequence length="368" mass="41286">MVPVRDGQYGYTWQKAQPMFQVLIASCALWRHLHVNLIPPALIAPIKNNLPNLQQLYLYGISDHNALDIFANAPQLSYLAYNVSRPLVGQHTLLLLQPFQWKQLRRLDCRIHLETGQDLWILSLTPNVQTAYISVTSGSKSTAQVVVPRGVHMPNLTHLRIDYHHHSDPSALLEALFAPALASLEIAIILGADHSVNCGLAFTSLVSQATSLRRLVIHFDPVFLFGISGSDLVIDLLKNTPKLNELHIHCCKSDTLGVNFIDAFTVPDENATSSTVFLPALTSISLIDYAASGKYAINMLAFIDALQSRASQGLRHVLLSQDRPNYYQPTQRFYSYREEDPALLKKLRQLRDQGLDIRFLVQGRDFLD</sequence>
<protein>
    <recommendedName>
        <fullName evidence="3">F-box domain-containing protein</fullName>
    </recommendedName>
</protein>
<dbReference type="EMBL" id="KV417529">
    <property type="protein sequence ID" value="KZP23969.1"/>
    <property type="molecule type" value="Genomic_DNA"/>
</dbReference>
<evidence type="ECO:0008006" key="3">
    <source>
        <dbReference type="Google" id="ProtNLM"/>
    </source>
</evidence>
<dbReference type="PROSITE" id="PS51257">
    <property type="entry name" value="PROKAR_LIPOPROTEIN"/>
    <property type="match status" value="1"/>
</dbReference>
<evidence type="ECO:0000313" key="2">
    <source>
        <dbReference type="Proteomes" id="UP000076532"/>
    </source>
</evidence>
<dbReference type="Proteomes" id="UP000076532">
    <property type="component" value="Unassembled WGS sequence"/>
</dbReference>
<dbReference type="SUPFAM" id="SSF52047">
    <property type="entry name" value="RNI-like"/>
    <property type="match status" value="1"/>
</dbReference>